<evidence type="ECO:0000256" key="9">
    <source>
        <dbReference type="RuleBase" id="RU000688"/>
    </source>
</evidence>
<keyword evidence="5 9" id="KW-0297">G-protein coupled receptor</keyword>
<dbReference type="PRINTS" id="PR00237">
    <property type="entry name" value="GPCRRHODOPSN"/>
</dbReference>
<dbReference type="PROSITE" id="PS00237">
    <property type="entry name" value="G_PROTEIN_RECEP_F1_1"/>
    <property type="match status" value="1"/>
</dbReference>
<feature type="transmembrane region" description="Helical" evidence="10">
    <location>
        <begin position="97"/>
        <end position="119"/>
    </location>
</feature>
<comment type="similarity">
    <text evidence="9">Belongs to the G-protein coupled receptor 1 family.</text>
</comment>
<keyword evidence="8 9" id="KW-0807">Transducer</keyword>
<feature type="transmembrane region" description="Helical" evidence="10">
    <location>
        <begin position="20"/>
        <end position="46"/>
    </location>
</feature>
<evidence type="ECO:0000313" key="13">
    <source>
        <dbReference type="RefSeq" id="XP_005095467.1"/>
    </source>
</evidence>
<feature type="domain" description="G-protein coupled receptors family 1 profile" evidence="11">
    <location>
        <begin position="37"/>
        <end position="299"/>
    </location>
</feature>
<proteinExistence type="inferred from homology"/>
<dbReference type="GeneID" id="101849604"/>
<keyword evidence="12" id="KW-1185">Reference proteome</keyword>
<keyword evidence="7 9" id="KW-0675">Receptor</keyword>
<name>A0ABM0JJZ8_APLCA</name>
<evidence type="ECO:0000256" key="10">
    <source>
        <dbReference type="SAM" id="Phobius"/>
    </source>
</evidence>
<evidence type="ECO:0000256" key="5">
    <source>
        <dbReference type="ARBA" id="ARBA00023040"/>
    </source>
</evidence>
<dbReference type="SMART" id="SM01381">
    <property type="entry name" value="7TM_GPCR_Srsx"/>
    <property type="match status" value="1"/>
</dbReference>
<comment type="subcellular location">
    <subcellularLocation>
        <location evidence="1">Cell membrane</location>
        <topology evidence="1">Multi-pass membrane protein</topology>
    </subcellularLocation>
</comment>
<accession>A0ABM0JJZ8</accession>
<keyword evidence="3 9" id="KW-0812">Transmembrane</keyword>
<evidence type="ECO:0000256" key="4">
    <source>
        <dbReference type="ARBA" id="ARBA00022989"/>
    </source>
</evidence>
<feature type="transmembrane region" description="Helical" evidence="10">
    <location>
        <begin position="279"/>
        <end position="301"/>
    </location>
</feature>
<evidence type="ECO:0000256" key="8">
    <source>
        <dbReference type="ARBA" id="ARBA00023224"/>
    </source>
</evidence>
<dbReference type="Pfam" id="PF00001">
    <property type="entry name" value="7tm_1"/>
    <property type="match status" value="1"/>
</dbReference>
<dbReference type="InterPro" id="IPR017452">
    <property type="entry name" value="GPCR_Rhodpsn_7TM"/>
</dbReference>
<evidence type="ECO:0000313" key="12">
    <source>
        <dbReference type="Proteomes" id="UP000694888"/>
    </source>
</evidence>
<gene>
    <name evidence="13" type="primary">LOC101849604</name>
</gene>
<sequence>MVTTSATEIEPFSTETTAVDILLCVISVLLCIFICTGNVMTILAILRTEALQTFSNVYVAGLAGADFLVGVSLILLALFMIPYLRLTLYFEHINLCVFMQGIVIGMIFTSVEHLCLISVERYLYIVKPYVYHRVMTKRVIATTMVIAWVLGVVYSVSPQFIYKPYGEVPLCDVTAVLPIEYLLYSNTAIYSIVIFVIIIMYVQILKMAFQQRNAIRAVTVVVAANGHNAKKAEEEAAKTRQATMKSIKFFLTVFGAYFVCITPMAICICLDFFFNVNAWVYRFFNLVALTNSGMNFIIYSVQNRNFRYAFLRMIPCLSARRYPTSPVTTSASK</sequence>
<feature type="transmembrane region" description="Helical" evidence="10">
    <location>
        <begin position="249"/>
        <end position="273"/>
    </location>
</feature>
<evidence type="ECO:0000259" key="11">
    <source>
        <dbReference type="PROSITE" id="PS50262"/>
    </source>
</evidence>
<evidence type="ECO:0000256" key="1">
    <source>
        <dbReference type="ARBA" id="ARBA00004651"/>
    </source>
</evidence>
<dbReference type="Gene3D" id="1.20.1070.10">
    <property type="entry name" value="Rhodopsin 7-helix transmembrane proteins"/>
    <property type="match status" value="1"/>
</dbReference>
<keyword evidence="2" id="KW-1003">Cell membrane</keyword>
<dbReference type="PANTHER" id="PTHR24249">
    <property type="entry name" value="HISTAMINE RECEPTOR-RELATED G-PROTEIN COUPLED RECEPTOR"/>
    <property type="match status" value="1"/>
</dbReference>
<organism evidence="12 13">
    <name type="scientific">Aplysia californica</name>
    <name type="common">California sea hare</name>
    <dbReference type="NCBI Taxonomy" id="6500"/>
    <lineage>
        <taxon>Eukaryota</taxon>
        <taxon>Metazoa</taxon>
        <taxon>Spiralia</taxon>
        <taxon>Lophotrochozoa</taxon>
        <taxon>Mollusca</taxon>
        <taxon>Gastropoda</taxon>
        <taxon>Heterobranchia</taxon>
        <taxon>Euthyneura</taxon>
        <taxon>Tectipleura</taxon>
        <taxon>Aplysiida</taxon>
        <taxon>Aplysioidea</taxon>
        <taxon>Aplysiidae</taxon>
        <taxon>Aplysia</taxon>
    </lineage>
</organism>
<evidence type="ECO:0000256" key="7">
    <source>
        <dbReference type="ARBA" id="ARBA00023170"/>
    </source>
</evidence>
<dbReference type="InterPro" id="IPR000276">
    <property type="entry name" value="GPCR_Rhodpsn"/>
</dbReference>
<dbReference type="Proteomes" id="UP000694888">
    <property type="component" value="Unplaced"/>
</dbReference>
<dbReference type="PROSITE" id="PS50262">
    <property type="entry name" value="G_PROTEIN_RECEP_F1_2"/>
    <property type="match status" value="1"/>
</dbReference>
<evidence type="ECO:0000256" key="3">
    <source>
        <dbReference type="ARBA" id="ARBA00022692"/>
    </source>
</evidence>
<dbReference type="RefSeq" id="XP_005095467.1">
    <property type="nucleotide sequence ID" value="XM_005095410.3"/>
</dbReference>
<keyword evidence="4 10" id="KW-1133">Transmembrane helix</keyword>
<protein>
    <submittedName>
        <fullName evidence="13">Lysophosphatidic acid receptor 3-like</fullName>
    </submittedName>
</protein>
<keyword evidence="6 10" id="KW-0472">Membrane</keyword>
<feature type="transmembrane region" description="Helical" evidence="10">
    <location>
        <begin position="181"/>
        <end position="202"/>
    </location>
</feature>
<reference evidence="13" key="1">
    <citation type="submission" date="2025-08" db="UniProtKB">
        <authorList>
            <consortium name="RefSeq"/>
        </authorList>
    </citation>
    <scope>IDENTIFICATION</scope>
</reference>
<feature type="transmembrane region" description="Helical" evidence="10">
    <location>
        <begin position="139"/>
        <end position="161"/>
    </location>
</feature>
<evidence type="ECO:0000256" key="2">
    <source>
        <dbReference type="ARBA" id="ARBA00022475"/>
    </source>
</evidence>
<dbReference type="InterPro" id="IPR050569">
    <property type="entry name" value="TAAR"/>
</dbReference>
<dbReference type="SUPFAM" id="SSF81321">
    <property type="entry name" value="Family A G protein-coupled receptor-like"/>
    <property type="match status" value="1"/>
</dbReference>
<feature type="transmembrane region" description="Helical" evidence="10">
    <location>
        <begin position="58"/>
        <end position="85"/>
    </location>
</feature>
<evidence type="ECO:0000256" key="6">
    <source>
        <dbReference type="ARBA" id="ARBA00023136"/>
    </source>
</evidence>